<keyword evidence="7" id="KW-0175">Coiled coil</keyword>
<dbReference type="InterPro" id="IPR027417">
    <property type="entry name" value="P-loop_NTPase"/>
</dbReference>
<sequence length="186" mass="21036">MGKLVVILGSTGSGKGVLIQHIREVRPDFLYPRSCTTREMRAGEIDGDQYFFLAKEEFERRIAAGDFLEWAHFGENLYGSLKSEILLPLQEGKTLLLELDVQGVRSLQKMIPSEQIITIFVDAGSWAELERRVRARAPISDSELAKRKKRYEDEVTFKDEATHVVVNATGKLDEAKREIDAIINAL</sequence>
<evidence type="ECO:0000256" key="1">
    <source>
        <dbReference type="ARBA" id="ARBA00005790"/>
    </source>
</evidence>
<evidence type="ECO:0000259" key="8">
    <source>
        <dbReference type="PROSITE" id="PS50052"/>
    </source>
</evidence>
<dbReference type="GO" id="GO:0005829">
    <property type="term" value="C:cytosol"/>
    <property type="evidence" value="ECO:0007669"/>
    <property type="project" value="TreeGrafter"/>
</dbReference>
<dbReference type="GO" id="GO:0004385">
    <property type="term" value="F:GMP kinase activity"/>
    <property type="evidence" value="ECO:0007669"/>
    <property type="project" value="UniProtKB-EC"/>
</dbReference>
<dbReference type="Gene3D" id="3.40.50.300">
    <property type="entry name" value="P-loop containing nucleotide triphosphate hydrolases"/>
    <property type="match status" value="1"/>
</dbReference>
<keyword evidence="5 9" id="KW-0418">Kinase</keyword>
<dbReference type="PANTHER" id="PTHR23117:SF13">
    <property type="entry name" value="GUANYLATE KINASE"/>
    <property type="match status" value="1"/>
</dbReference>
<comment type="similarity">
    <text evidence="1">Belongs to the guanylate kinase family.</text>
</comment>
<evidence type="ECO:0000256" key="2">
    <source>
        <dbReference type="ARBA" id="ARBA00012961"/>
    </source>
</evidence>
<reference evidence="10" key="1">
    <citation type="submission" date="2017-09" db="EMBL/GenBank/DDBJ databases">
        <title>Depth-based differentiation of microbial function through sediment-hosted aquifers and enrichment of novel symbionts in the deep terrestrial subsurface.</title>
        <authorList>
            <person name="Probst A.J."/>
            <person name="Ladd B."/>
            <person name="Jarett J.K."/>
            <person name="Geller-Mcgrath D.E."/>
            <person name="Sieber C.M.K."/>
            <person name="Emerson J.B."/>
            <person name="Anantharaman K."/>
            <person name="Thomas B.C."/>
            <person name="Malmstrom R."/>
            <person name="Stieglmeier M."/>
            <person name="Klingl A."/>
            <person name="Woyke T."/>
            <person name="Ryan C.M."/>
            <person name="Banfield J.F."/>
        </authorList>
    </citation>
    <scope>NUCLEOTIDE SEQUENCE [LARGE SCALE GENOMIC DNA]</scope>
</reference>
<evidence type="ECO:0000256" key="7">
    <source>
        <dbReference type="SAM" id="Coils"/>
    </source>
</evidence>
<dbReference type="CDD" id="cd00071">
    <property type="entry name" value="GMPK"/>
    <property type="match status" value="1"/>
</dbReference>
<dbReference type="EC" id="2.7.4.8" evidence="2"/>
<feature type="coiled-coil region" evidence="7">
    <location>
        <begin position="158"/>
        <end position="185"/>
    </location>
</feature>
<gene>
    <name evidence="9" type="primary">gmk</name>
    <name evidence="9" type="ORF">COU19_02755</name>
</gene>
<accession>A0A2H0U9H2</accession>
<dbReference type="EMBL" id="PFBL01000021">
    <property type="protein sequence ID" value="PIR83061.1"/>
    <property type="molecule type" value="Genomic_DNA"/>
</dbReference>
<proteinExistence type="inferred from homology"/>
<evidence type="ECO:0000256" key="5">
    <source>
        <dbReference type="ARBA" id="ARBA00022777"/>
    </source>
</evidence>
<protein>
    <recommendedName>
        <fullName evidence="3">Guanylate kinase</fullName>
        <ecNumber evidence="2">2.7.4.8</ecNumber>
    </recommendedName>
    <alternativeName>
        <fullName evidence="6">GMP kinase</fullName>
    </alternativeName>
</protein>
<keyword evidence="4 9" id="KW-0808">Transferase</keyword>
<dbReference type="PANTHER" id="PTHR23117">
    <property type="entry name" value="GUANYLATE KINASE-RELATED"/>
    <property type="match status" value="1"/>
</dbReference>
<dbReference type="InterPro" id="IPR020590">
    <property type="entry name" value="Guanylate_kinase_CS"/>
</dbReference>
<dbReference type="InterPro" id="IPR008145">
    <property type="entry name" value="GK/Ca_channel_bsu"/>
</dbReference>
<dbReference type="Gene3D" id="3.30.63.10">
    <property type="entry name" value="Guanylate Kinase phosphate binding domain"/>
    <property type="match status" value="1"/>
</dbReference>
<dbReference type="AlphaFoldDB" id="A0A2H0U9H2"/>
<dbReference type="PROSITE" id="PS00856">
    <property type="entry name" value="GUANYLATE_KINASE_1"/>
    <property type="match status" value="1"/>
</dbReference>
<evidence type="ECO:0000256" key="6">
    <source>
        <dbReference type="ARBA" id="ARBA00030128"/>
    </source>
</evidence>
<organism evidence="9 10">
    <name type="scientific">Candidatus Kaiserbacteria bacterium CG10_big_fil_rev_8_21_14_0_10_56_12</name>
    <dbReference type="NCBI Taxonomy" id="1974611"/>
    <lineage>
        <taxon>Bacteria</taxon>
        <taxon>Candidatus Kaiseribacteriota</taxon>
    </lineage>
</organism>
<name>A0A2H0U9H2_9BACT</name>
<dbReference type="FunFam" id="3.30.63.10:FF:000002">
    <property type="entry name" value="Guanylate kinase 1"/>
    <property type="match status" value="1"/>
</dbReference>
<evidence type="ECO:0000313" key="9">
    <source>
        <dbReference type="EMBL" id="PIR83061.1"/>
    </source>
</evidence>
<dbReference type="PROSITE" id="PS50052">
    <property type="entry name" value="GUANYLATE_KINASE_2"/>
    <property type="match status" value="1"/>
</dbReference>
<dbReference type="Pfam" id="PF00625">
    <property type="entry name" value="Guanylate_kin"/>
    <property type="match status" value="1"/>
</dbReference>
<evidence type="ECO:0000256" key="4">
    <source>
        <dbReference type="ARBA" id="ARBA00022679"/>
    </source>
</evidence>
<dbReference type="SUPFAM" id="SSF52540">
    <property type="entry name" value="P-loop containing nucleoside triphosphate hydrolases"/>
    <property type="match status" value="1"/>
</dbReference>
<feature type="domain" description="Guanylate kinase-like" evidence="8">
    <location>
        <begin position="2"/>
        <end position="184"/>
    </location>
</feature>
<evidence type="ECO:0000256" key="3">
    <source>
        <dbReference type="ARBA" id="ARBA00016296"/>
    </source>
</evidence>
<evidence type="ECO:0000313" key="10">
    <source>
        <dbReference type="Proteomes" id="UP000230179"/>
    </source>
</evidence>
<dbReference type="SMART" id="SM00072">
    <property type="entry name" value="GuKc"/>
    <property type="match status" value="1"/>
</dbReference>
<dbReference type="InterPro" id="IPR008144">
    <property type="entry name" value="Guanylate_kin-like_dom"/>
</dbReference>
<comment type="caution">
    <text evidence="9">The sequence shown here is derived from an EMBL/GenBank/DDBJ whole genome shotgun (WGS) entry which is preliminary data.</text>
</comment>
<dbReference type="Proteomes" id="UP000230179">
    <property type="component" value="Unassembled WGS sequence"/>
</dbReference>